<proteinExistence type="predicted"/>
<name>A0A162LKB5_9PROT</name>
<evidence type="ECO:0000313" key="2">
    <source>
        <dbReference type="Proteomes" id="UP000075787"/>
    </source>
</evidence>
<gene>
    <name evidence="1" type="ORF">AUP44_23890</name>
</gene>
<reference evidence="1 2" key="1">
    <citation type="submission" date="2015-12" db="EMBL/GenBank/DDBJ databases">
        <title>Genome sequence of Tistrella mobilis MCCC 1A02139.</title>
        <authorList>
            <person name="Lu L."/>
            <person name="Lai Q."/>
            <person name="Shao Z."/>
            <person name="Qian P."/>
        </authorList>
    </citation>
    <scope>NUCLEOTIDE SEQUENCE [LARGE SCALE GENOMIC DNA]</scope>
    <source>
        <strain evidence="1 2">MCCC 1A02139</strain>
    </source>
</reference>
<evidence type="ECO:0000313" key="1">
    <source>
        <dbReference type="EMBL" id="KYO55336.1"/>
    </source>
</evidence>
<organism evidence="1 2">
    <name type="scientific">Tistrella mobilis</name>
    <dbReference type="NCBI Taxonomy" id="171437"/>
    <lineage>
        <taxon>Bacteria</taxon>
        <taxon>Pseudomonadati</taxon>
        <taxon>Pseudomonadota</taxon>
        <taxon>Alphaproteobacteria</taxon>
        <taxon>Geminicoccales</taxon>
        <taxon>Geminicoccaceae</taxon>
        <taxon>Tistrella</taxon>
    </lineage>
</organism>
<dbReference type="InterPro" id="IPR012668">
    <property type="entry name" value="CHP02466"/>
</dbReference>
<dbReference type="AlphaFoldDB" id="A0A162LKB5"/>
<protein>
    <recommendedName>
        <fullName evidence="3">Prolyl 4-hydroxylase alpha subunit Fe(2+) 2OG dioxygenase domain-containing protein</fullName>
    </recommendedName>
</protein>
<sequence>MLATAGLPEVAERLVILGFRHGADMSIHGAFGDAADRYELDKALDDYRGLFAGGRVGSLMVERYLALLVRAGDYDEVGRILDPAFIRCHDLTDGSDGGTTVDPGGVARALLDRLDTGTYHERDQAILSSTRIDHVHRIAEPAITDLMTAVRERVDRYRAELGAHAHAAMGAGPARYRLDTWSVISHDGGHALPHKHHRGWITCVFYAAVPEVALAPGEDQGALYIGRYDFIPAEAPGWRMLRFAPVPGRLVMMPSYALHWTRPLEQPGLRIAVAIDVCAEP</sequence>
<dbReference type="Pfam" id="PF13759">
    <property type="entry name" value="2OG-FeII_Oxy_5"/>
    <property type="match status" value="1"/>
</dbReference>
<dbReference type="RefSeq" id="WP_062762370.1">
    <property type="nucleotide sequence ID" value="NZ_LPZR01000067.1"/>
</dbReference>
<dbReference type="Gene3D" id="2.60.120.620">
    <property type="entry name" value="q2cbj1_9rhob like domain"/>
    <property type="match status" value="1"/>
</dbReference>
<accession>A0A162LKB5</accession>
<comment type="caution">
    <text evidence="1">The sequence shown here is derived from an EMBL/GenBank/DDBJ whole genome shotgun (WGS) entry which is preliminary data.</text>
</comment>
<dbReference type="EMBL" id="LPZR01000067">
    <property type="protein sequence ID" value="KYO55336.1"/>
    <property type="molecule type" value="Genomic_DNA"/>
</dbReference>
<evidence type="ECO:0008006" key="3">
    <source>
        <dbReference type="Google" id="ProtNLM"/>
    </source>
</evidence>
<dbReference type="OrthoDB" id="9783136at2"/>
<dbReference type="Proteomes" id="UP000075787">
    <property type="component" value="Unassembled WGS sequence"/>
</dbReference>